<evidence type="ECO:0000256" key="1">
    <source>
        <dbReference type="ARBA" id="ARBA00003394"/>
    </source>
</evidence>
<organism evidence="10 11">
    <name type="scientific">Caulobacter ginsengisoli</name>
    <dbReference type="NCBI Taxonomy" id="400775"/>
    <lineage>
        <taxon>Bacteria</taxon>
        <taxon>Pseudomonadati</taxon>
        <taxon>Pseudomonadota</taxon>
        <taxon>Alphaproteobacteria</taxon>
        <taxon>Caulobacterales</taxon>
        <taxon>Caulobacteraceae</taxon>
        <taxon>Caulobacter</taxon>
    </lineage>
</organism>
<dbReference type="Gene3D" id="3.40.50.11720">
    <property type="entry name" value="3-Deoxy-D-manno-octulosonic-acid transferase, N-terminal domain"/>
    <property type="match status" value="1"/>
</dbReference>
<evidence type="ECO:0000256" key="5">
    <source>
        <dbReference type="ARBA" id="ARBA00022679"/>
    </source>
</evidence>
<proteinExistence type="inferred from homology"/>
<dbReference type="EMBL" id="JAUSVS010000017">
    <property type="protein sequence ID" value="MDQ0466924.1"/>
    <property type="molecule type" value="Genomic_DNA"/>
</dbReference>
<evidence type="ECO:0000256" key="8">
    <source>
        <dbReference type="RuleBase" id="RU365103"/>
    </source>
</evidence>
<evidence type="ECO:0000256" key="6">
    <source>
        <dbReference type="ARBA" id="ARBA00031445"/>
    </source>
</evidence>
<evidence type="ECO:0000256" key="4">
    <source>
        <dbReference type="ARBA" id="ARBA00019077"/>
    </source>
</evidence>
<evidence type="ECO:0000256" key="7">
    <source>
        <dbReference type="ARBA" id="ARBA00049183"/>
    </source>
</evidence>
<feature type="domain" description="3-deoxy-D-manno-octulosonic-acid transferase N-terminal" evidence="9">
    <location>
        <begin position="34"/>
        <end position="206"/>
    </location>
</feature>
<dbReference type="PANTHER" id="PTHR42755">
    <property type="entry name" value="3-DEOXY-MANNO-OCTULOSONATE CYTIDYLYLTRANSFERASE"/>
    <property type="match status" value="1"/>
</dbReference>
<comment type="similarity">
    <text evidence="8">Belongs to the glycosyltransferase group 1 family.</text>
</comment>
<protein>
    <recommendedName>
        <fullName evidence="4 8">3-deoxy-D-manno-octulosonic acid transferase</fullName>
        <shortName evidence="8">Kdo transferase</shortName>
        <ecNumber evidence="3 8">2.4.99.12</ecNumber>
    </recommendedName>
    <alternativeName>
        <fullName evidence="6 8">Lipid IV(A) 3-deoxy-D-manno-octulosonic acid transferase</fullName>
    </alternativeName>
</protein>
<comment type="pathway">
    <text evidence="2 8">Bacterial outer membrane biogenesis; LPS core biosynthesis.</text>
</comment>
<dbReference type="GO" id="GO:0043842">
    <property type="term" value="F:Kdo transferase activity"/>
    <property type="evidence" value="ECO:0007669"/>
    <property type="project" value="UniProtKB-EC"/>
</dbReference>
<dbReference type="Proteomes" id="UP001228905">
    <property type="component" value="Unassembled WGS sequence"/>
</dbReference>
<evidence type="ECO:0000256" key="2">
    <source>
        <dbReference type="ARBA" id="ARBA00004713"/>
    </source>
</evidence>
<comment type="catalytic activity">
    <reaction evidence="7 8">
        <text>lipid IVA (E. coli) + CMP-3-deoxy-beta-D-manno-octulosonate = alpha-Kdo-(2-&gt;6)-lipid IVA (E. coli) + CMP + H(+)</text>
        <dbReference type="Rhea" id="RHEA:28066"/>
        <dbReference type="ChEBI" id="CHEBI:15378"/>
        <dbReference type="ChEBI" id="CHEBI:58603"/>
        <dbReference type="ChEBI" id="CHEBI:60364"/>
        <dbReference type="ChEBI" id="CHEBI:60377"/>
        <dbReference type="ChEBI" id="CHEBI:85987"/>
        <dbReference type="EC" id="2.4.99.12"/>
    </reaction>
</comment>
<keyword evidence="10" id="KW-0328">Glycosyltransferase</keyword>
<evidence type="ECO:0000313" key="10">
    <source>
        <dbReference type="EMBL" id="MDQ0466924.1"/>
    </source>
</evidence>
<keyword evidence="11" id="KW-1185">Reference proteome</keyword>
<evidence type="ECO:0000256" key="3">
    <source>
        <dbReference type="ARBA" id="ARBA00012621"/>
    </source>
</evidence>
<dbReference type="InterPro" id="IPR038107">
    <property type="entry name" value="Glycos_transf_N_sf"/>
</dbReference>
<dbReference type="EC" id="2.4.99.12" evidence="3 8"/>
<dbReference type="Pfam" id="PF04413">
    <property type="entry name" value="Glycos_transf_N"/>
    <property type="match status" value="1"/>
</dbReference>
<reference evidence="10 11" key="1">
    <citation type="submission" date="2023-07" db="EMBL/GenBank/DDBJ databases">
        <title>Genomic Encyclopedia of Type Strains, Phase IV (KMG-IV): sequencing the most valuable type-strain genomes for metagenomic binning, comparative biology and taxonomic classification.</title>
        <authorList>
            <person name="Goeker M."/>
        </authorList>
    </citation>
    <scope>NUCLEOTIDE SEQUENCE [LARGE SCALE GENOMIC DNA]</scope>
    <source>
        <strain evidence="10 11">DSM 18695</strain>
    </source>
</reference>
<keyword evidence="8" id="KW-0448">Lipopolysaccharide biosynthesis</keyword>
<comment type="function">
    <text evidence="1 8">Involved in lipopolysaccharide (LPS) biosynthesis. Catalyzes the transfer of 3-deoxy-D-manno-octulosonate (Kdo) residue(s) from CMP-Kdo to lipid IV(A), the tetraacyldisaccharide-1,4'-bisphosphate precursor of lipid A.</text>
</comment>
<sequence length="414" mass="44333">MNPILYRLATGAIAPFIPALLASRARKGKEDPARLGERLGRASVARPDGTLIWLHGASVGETLSMLPLARRLKAERPEATLLVTSGTATSAALLAERLPKGAIHQYLPVDTPGAAGRFLDHWRPDLVVFVESELWPNLLLGAKARGARLALVSARITEHSARGWKRFGGLARRLLGAFDLILPQDSLSAGRLKAIGGRVDGYANLKLTGAALAYDEAELAALKAAAGDRKVVLAASTHPHEELLINSAVEVGGREPLLVIVPRHPVRGPALAETLRASGRRLAQRSAGEPLTPETEIYLADTLGELGLFFALADLVVMGGGFYPDIGGHNPLEPARQGRPVIYGDYVFNWTDVYMTLGAGGVRCETEEDLIAAIDRLLDNDEARLLMGRCALAAAQVEDGVLDRVWAQLEPLLP</sequence>
<dbReference type="InterPro" id="IPR007507">
    <property type="entry name" value="Glycos_transf_N"/>
</dbReference>
<dbReference type="InterPro" id="IPR039901">
    <property type="entry name" value="Kdotransferase"/>
</dbReference>
<evidence type="ECO:0000259" key="9">
    <source>
        <dbReference type="Pfam" id="PF04413"/>
    </source>
</evidence>
<comment type="subcellular location">
    <subcellularLocation>
        <location evidence="8">Cell membrane</location>
    </subcellularLocation>
</comment>
<dbReference type="PANTHER" id="PTHR42755:SF1">
    <property type="entry name" value="3-DEOXY-D-MANNO-OCTULOSONIC ACID TRANSFERASE, MITOCHONDRIAL-RELATED"/>
    <property type="match status" value="1"/>
</dbReference>
<comment type="caution">
    <text evidence="10">The sequence shown here is derived from an EMBL/GenBank/DDBJ whole genome shotgun (WGS) entry which is preliminary data.</text>
</comment>
<dbReference type="SUPFAM" id="SSF53756">
    <property type="entry name" value="UDP-Glycosyltransferase/glycogen phosphorylase"/>
    <property type="match status" value="1"/>
</dbReference>
<name>A0ABU0IY43_9CAUL</name>
<keyword evidence="8" id="KW-1003">Cell membrane</keyword>
<dbReference type="Gene3D" id="3.40.50.2000">
    <property type="entry name" value="Glycogen Phosphorylase B"/>
    <property type="match status" value="1"/>
</dbReference>
<dbReference type="RefSeq" id="WP_307353168.1">
    <property type="nucleotide sequence ID" value="NZ_JAUSVS010000017.1"/>
</dbReference>
<gene>
    <name evidence="10" type="ORF">QO010_004721</name>
</gene>
<keyword evidence="8" id="KW-0472">Membrane</keyword>
<evidence type="ECO:0000313" key="11">
    <source>
        <dbReference type="Proteomes" id="UP001228905"/>
    </source>
</evidence>
<accession>A0ABU0IY43</accession>
<keyword evidence="5 8" id="KW-0808">Transferase</keyword>